<evidence type="ECO:0000313" key="11">
    <source>
        <dbReference type="Proteomes" id="UP000464214"/>
    </source>
</evidence>
<gene>
    <name evidence="10" type="ORF">GU926_17815</name>
</gene>
<evidence type="ECO:0000256" key="6">
    <source>
        <dbReference type="PROSITE-ProRule" id="PRU00433"/>
    </source>
</evidence>
<proteinExistence type="predicted"/>
<name>A0A6P1P405_9BACT</name>
<keyword evidence="3 6" id="KW-0479">Metal-binding</keyword>
<evidence type="ECO:0000256" key="7">
    <source>
        <dbReference type="SAM" id="Phobius"/>
    </source>
</evidence>
<dbReference type="PANTHER" id="PTHR33751:SF1">
    <property type="entry name" value="CBB3-TYPE CYTOCHROME C OXIDASE SUBUNIT FIXP"/>
    <property type="match status" value="1"/>
</dbReference>
<dbReference type="InterPro" id="IPR036909">
    <property type="entry name" value="Cyt_c-like_dom_sf"/>
</dbReference>
<keyword evidence="5 6" id="KW-0408">Iron</keyword>
<keyword evidence="1" id="KW-0813">Transport</keyword>
<dbReference type="GO" id="GO:0005506">
    <property type="term" value="F:iron ion binding"/>
    <property type="evidence" value="ECO:0007669"/>
    <property type="project" value="InterPro"/>
</dbReference>
<dbReference type="InterPro" id="IPR032858">
    <property type="entry name" value="CcoP_N"/>
</dbReference>
<dbReference type="GO" id="GO:0020037">
    <property type="term" value="F:heme binding"/>
    <property type="evidence" value="ECO:0007669"/>
    <property type="project" value="InterPro"/>
</dbReference>
<evidence type="ECO:0000256" key="4">
    <source>
        <dbReference type="ARBA" id="ARBA00022982"/>
    </source>
</evidence>
<dbReference type="InterPro" id="IPR009056">
    <property type="entry name" value="Cyt_c-like_dom"/>
</dbReference>
<evidence type="ECO:0000256" key="2">
    <source>
        <dbReference type="ARBA" id="ARBA00022617"/>
    </source>
</evidence>
<dbReference type="PANTHER" id="PTHR33751">
    <property type="entry name" value="CBB3-TYPE CYTOCHROME C OXIDASE SUBUNIT FIXP"/>
    <property type="match status" value="1"/>
</dbReference>
<evidence type="ECO:0000259" key="9">
    <source>
        <dbReference type="PROSITE" id="PS51007"/>
    </source>
</evidence>
<feature type="domain" description="Cytochrome c" evidence="9">
    <location>
        <begin position="26"/>
        <end position="119"/>
    </location>
</feature>
<dbReference type="Proteomes" id="UP000464214">
    <property type="component" value="Chromosome"/>
</dbReference>
<keyword evidence="4" id="KW-0249">Electron transport</keyword>
<evidence type="ECO:0000256" key="8">
    <source>
        <dbReference type="SAM" id="SignalP"/>
    </source>
</evidence>
<evidence type="ECO:0000256" key="5">
    <source>
        <dbReference type="ARBA" id="ARBA00023004"/>
    </source>
</evidence>
<keyword evidence="7" id="KW-1133">Transmembrane helix</keyword>
<feature type="signal peptide" evidence="8">
    <location>
        <begin position="1"/>
        <end position="25"/>
    </location>
</feature>
<evidence type="ECO:0000256" key="1">
    <source>
        <dbReference type="ARBA" id="ARBA00022448"/>
    </source>
</evidence>
<dbReference type="Gene3D" id="6.10.280.130">
    <property type="match status" value="1"/>
</dbReference>
<dbReference type="Pfam" id="PF13442">
    <property type="entry name" value="Cytochrome_CBB3"/>
    <property type="match status" value="1"/>
</dbReference>
<dbReference type="GO" id="GO:0009055">
    <property type="term" value="F:electron transfer activity"/>
    <property type="evidence" value="ECO:0007669"/>
    <property type="project" value="InterPro"/>
</dbReference>
<evidence type="ECO:0000256" key="3">
    <source>
        <dbReference type="ARBA" id="ARBA00022723"/>
    </source>
</evidence>
<dbReference type="InterPro" id="IPR038414">
    <property type="entry name" value="CcoP_N_sf"/>
</dbReference>
<dbReference type="InterPro" id="IPR050597">
    <property type="entry name" value="Cytochrome_c_Oxidase_Subunit"/>
</dbReference>
<evidence type="ECO:0000313" key="10">
    <source>
        <dbReference type="EMBL" id="QHL89184.1"/>
    </source>
</evidence>
<protein>
    <submittedName>
        <fullName evidence="10">C-type cytochrome</fullName>
    </submittedName>
</protein>
<dbReference type="Gene3D" id="1.10.760.10">
    <property type="entry name" value="Cytochrome c-like domain"/>
    <property type="match status" value="2"/>
</dbReference>
<accession>A0A6P1P405</accession>
<dbReference type="Pfam" id="PF14715">
    <property type="entry name" value="FixP_N"/>
    <property type="match status" value="1"/>
</dbReference>
<feature type="chain" id="PRO_5027017742" evidence="8">
    <location>
        <begin position="26"/>
        <end position="404"/>
    </location>
</feature>
<dbReference type="RefSeq" id="WP_160694294.1">
    <property type="nucleotide sequence ID" value="NZ_CP047897.1"/>
</dbReference>
<keyword evidence="7" id="KW-0472">Membrane</keyword>
<organism evidence="10 11">
    <name type="scientific">Nibribacter ruber</name>
    <dbReference type="NCBI Taxonomy" id="2698458"/>
    <lineage>
        <taxon>Bacteria</taxon>
        <taxon>Pseudomonadati</taxon>
        <taxon>Bacteroidota</taxon>
        <taxon>Cytophagia</taxon>
        <taxon>Cytophagales</taxon>
        <taxon>Hymenobacteraceae</taxon>
        <taxon>Nibribacter</taxon>
    </lineage>
</organism>
<reference evidence="10 11" key="1">
    <citation type="submission" date="2020-01" db="EMBL/GenBank/DDBJ databases">
        <authorList>
            <person name="Kim M."/>
        </authorList>
    </citation>
    <scope>NUCLEOTIDE SEQUENCE [LARGE SCALE GENOMIC DNA]</scope>
    <source>
        <strain evidence="10 11">BT10</strain>
    </source>
</reference>
<dbReference type="PRINTS" id="PR00605">
    <property type="entry name" value="CYTCHROMECIC"/>
</dbReference>
<feature type="domain" description="Cytochrome c" evidence="9">
    <location>
        <begin position="306"/>
        <end position="385"/>
    </location>
</feature>
<keyword evidence="7" id="KW-0812">Transmembrane</keyword>
<dbReference type="AlphaFoldDB" id="A0A6P1P405"/>
<dbReference type="KEGG" id="nib:GU926_17815"/>
<dbReference type="PROSITE" id="PS51007">
    <property type="entry name" value="CYTC"/>
    <property type="match status" value="2"/>
</dbReference>
<dbReference type="Pfam" id="PF00034">
    <property type="entry name" value="Cytochrom_C"/>
    <property type="match status" value="1"/>
</dbReference>
<keyword evidence="2 6" id="KW-0349">Heme</keyword>
<dbReference type="InterPro" id="IPR008168">
    <property type="entry name" value="Cyt_C_IC"/>
</dbReference>
<feature type="transmembrane region" description="Helical" evidence="7">
    <location>
        <begin position="245"/>
        <end position="264"/>
    </location>
</feature>
<dbReference type="EMBL" id="CP047897">
    <property type="protein sequence ID" value="QHL89184.1"/>
    <property type="molecule type" value="Genomic_DNA"/>
</dbReference>
<dbReference type="SUPFAM" id="SSF46626">
    <property type="entry name" value="Cytochrome c"/>
    <property type="match status" value="2"/>
</dbReference>
<sequence>MKRLTKSFWLAALVSAHTLWQPAQAQDAVKGKAVFDTNCAVCHSVTEQVVGPALKDVHKRRDEKWITSFVKNSTKMVASGDKQAVEVFEKFGKVPMTTFEGTLSDGDIKDVIAFVKAESEAPAVAETPKTEITTGGDPAKETTATPASFSLKDMPATTIVLLSLVGFLLFIVMAVLIVTFFQALPILSQLYDRPGMRNTSMARIIALLRGDTSTLTGQHKDVLMADHTYDGIFEFDNDLPPWWKYMFYATIVFGVGYLLHYHVFNSGQLQDAEYQAEIQQASLLNPKSSEGNANEVTHFTALKEAPKLEAGKAAFIQNCAACHGPEGQGTVGPNLTDEFWLHGGDVNDIYKTIKYGVTSKGMVAWQKKLSDDQILEVASYILSIQGSKPANGKAPQGDKYEPKK</sequence>
<keyword evidence="11" id="KW-1185">Reference proteome</keyword>
<feature type="transmembrane region" description="Helical" evidence="7">
    <location>
        <begin position="159"/>
        <end position="187"/>
    </location>
</feature>
<keyword evidence="8" id="KW-0732">Signal</keyword>